<dbReference type="Pfam" id="PF03176">
    <property type="entry name" value="MMPL"/>
    <property type="match status" value="1"/>
</dbReference>
<dbReference type="GO" id="GO:0005886">
    <property type="term" value="C:plasma membrane"/>
    <property type="evidence" value="ECO:0007669"/>
    <property type="project" value="UniProtKB-SubCell"/>
</dbReference>
<dbReference type="SUPFAM" id="SSF82866">
    <property type="entry name" value="Multidrug efflux transporter AcrB transmembrane domain"/>
    <property type="match status" value="1"/>
</dbReference>
<evidence type="ECO:0000313" key="8">
    <source>
        <dbReference type="EMBL" id="OSM04228.1"/>
    </source>
</evidence>
<evidence type="ECO:0000259" key="7">
    <source>
        <dbReference type="PROSITE" id="PS50156"/>
    </source>
</evidence>
<evidence type="ECO:0000256" key="1">
    <source>
        <dbReference type="ARBA" id="ARBA00004651"/>
    </source>
</evidence>
<evidence type="ECO:0000256" key="3">
    <source>
        <dbReference type="ARBA" id="ARBA00022692"/>
    </source>
</evidence>
<comment type="subcellular location">
    <subcellularLocation>
        <location evidence="1">Cell membrane</location>
        <topology evidence="1">Multi-pass membrane protein</topology>
    </subcellularLocation>
</comment>
<feature type="transmembrane region" description="Helical" evidence="6">
    <location>
        <begin position="169"/>
        <end position="192"/>
    </location>
</feature>
<evidence type="ECO:0000256" key="5">
    <source>
        <dbReference type="ARBA" id="ARBA00023136"/>
    </source>
</evidence>
<dbReference type="PANTHER" id="PTHR33406">
    <property type="entry name" value="MEMBRANE PROTEIN MJ1562-RELATED"/>
    <property type="match status" value="1"/>
</dbReference>
<dbReference type="STRING" id="1434232.MAIT1_04095"/>
<evidence type="ECO:0000313" key="9">
    <source>
        <dbReference type="Proteomes" id="UP000194003"/>
    </source>
</evidence>
<evidence type="ECO:0000256" key="4">
    <source>
        <dbReference type="ARBA" id="ARBA00022989"/>
    </source>
</evidence>
<dbReference type="Gene3D" id="1.20.1640.10">
    <property type="entry name" value="Multidrug efflux transporter AcrB transmembrane domain"/>
    <property type="match status" value="1"/>
</dbReference>
<feature type="transmembrane region" description="Helical" evidence="6">
    <location>
        <begin position="198"/>
        <end position="223"/>
    </location>
</feature>
<keyword evidence="4 6" id="KW-1133">Transmembrane helix</keyword>
<feature type="domain" description="SSD" evidence="7">
    <location>
        <begin position="98"/>
        <end position="225"/>
    </location>
</feature>
<name>A0A1Y2K4C8_9PROT</name>
<reference evidence="8 9" key="1">
    <citation type="journal article" date="2016" name="BMC Genomics">
        <title>Combined genomic and structural analyses of a cultured magnetotactic bacterium reveals its niche adaptation to a dynamic environment.</title>
        <authorList>
            <person name="Araujo A.C."/>
            <person name="Morillo V."/>
            <person name="Cypriano J."/>
            <person name="Teixeira L.C."/>
            <person name="Leao P."/>
            <person name="Lyra S."/>
            <person name="Almeida L.G."/>
            <person name="Bazylinski D.A."/>
            <person name="Vasconcellos A.T."/>
            <person name="Abreu F."/>
            <person name="Lins U."/>
        </authorList>
    </citation>
    <scope>NUCLEOTIDE SEQUENCE [LARGE SCALE GENOMIC DNA]</scope>
    <source>
        <strain evidence="8 9">IT-1</strain>
    </source>
</reference>
<protein>
    <recommendedName>
        <fullName evidence="7">SSD domain-containing protein</fullName>
    </recommendedName>
</protein>
<dbReference type="InterPro" id="IPR050545">
    <property type="entry name" value="Mycobact_MmpL"/>
</dbReference>
<comment type="caution">
    <text evidence="8">The sequence shown here is derived from an EMBL/GenBank/DDBJ whole genome shotgun (WGS) entry which is preliminary data.</text>
</comment>
<feature type="transmembrane region" description="Helical" evidence="6">
    <location>
        <begin position="126"/>
        <end position="148"/>
    </location>
</feature>
<keyword evidence="3 6" id="KW-0812">Transmembrane</keyword>
<organism evidence="8 9">
    <name type="scientific">Magnetofaba australis IT-1</name>
    <dbReference type="NCBI Taxonomy" id="1434232"/>
    <lineage>
        <taxon>Bacteria</taxon>
        <taxon>Pseudomonadati</taxon>
        <taxon>Pseudomonadota</taxon>
        <taxon>Magnetococcia</taxon>
        <taxon>Magnetococcales</taxon>
        <taxon>Magnetococcaceae</taxon>
        <taxon>Magnetofaba</taxon>
    </lineage>
</organism>
<dbReference type="PROSITE" id="PS50156">
    <property type="entry name" value="SSD"/>
    <property type="match status" value="1"/>
</dbReference>
<evidence type="ECO:0000256" key="6">
    <source>
        <dbReference type="SAM" id="Phobius"/>
    </source>
</evidence>
<dbReference type="InterPro" id="IPR004869">
    <property type="entry name" value="MMPL_dom"/>
</dbReference>
<proteinExistence type="predicted"/>
<feature type="transmembrane region" description="Helical" evidence="6">
    <location>
        <begin position="100"/>
        <end position="120"/>
    </location>
</feature>
<keyword evidence="5 6" id="KW-0472">Membrane</keyword>
<dbReference type="EMBL" id="LVJN01000019">
    <property type="protein sequence ID" value="OSM04228.1"/>
    <property type="molecule type" value="Genomic_DNA"/>
</dbReference>
<dbReference type="GO" id="GO:0022857">
    <property type="term" value="F:transmembrane transporter activity"/>
    <property type="evidence" value="ECO:0007669"/>
    <property type="project" value="InterPro"/>
</dbReference>
<feature type="transmembrane region" description="Helical" evidence="6">
    <location>
        <begin position="75"/>
        <end position="93"/>
    </location>
</feature>
<gene>
    <name evidence="8" type="ORF">MAIT1_04095</name>
</gene>
<dbReference type="PRINTS" id="PR00702">
    <property type="entry name" value="ACRIFLAVINRP"/>
</dbReference>
<evidence type="ECO:0000256" key="2">
    <source>
        <dbReference type="ARBA" id="ARBA00022475"/>
    </source>
</evidence>
<dbReference type="Proteomes" id="UP000194003">
    <property type="component" value="Unassembled WGS sequence"/>
</dbReference>
<sequence length="233" mass="25454">MKRTLFSPYLSPDGNQLRFSARVFETDANLKRDELLKKIRAELPSELGLAPEQFQLSGMLVLYNNLLQSLFQSQILSLGAVFGAILVMFIILFRSIKLALVAIAPNLIAAPMVLGLMGFLGIPLDIMTITIAAISIGIGVDNTIHYVLRFRDELPADGDYGNAMHRAHGAIGLALYYTTLTIALGFSIMTLSEFMPTIYFGLLTALAMTIALLANLMVLPILLKSFKPFGAQA</sequence>
<accession>A0A1Y2K4C8</accession>
<dbReference type="AlphaFoldDB" id="A0A1Y2K4C8"/>
<keyword evidence="2" id="KW-1003">Cell membrane</keyword>
<dbReference type="InterPro" id="IPR000731">
    <property type="entry name" value="SSD"/>
</dbReference>
<dbReference type="PANTHER" id="PTHR33406:SF12">
    <property type="entry name" value="BLR2997 PROTEIN"/>
    <property type="match status" value="1"/>
</dbReference>
<dbReference type="InterPro" id="IPR001036">
    <property type="entry name" value="Acrflvin-R"/>
</dbReference>
<keyword evidence="9" id="KW-1185">Reference proteome</keyword>